<dbReference type="GO" id="GO:0005525">
    <property type="term" value="F:GTP binding"/>
    <property type="evidence" value="ECO:0007669"/>
    <property type="project" value="UniProtKB-KW"/>
</dbReference>
<dbReference type="GO" id="GO:0016151">
    <property type="term" value="F:nickel cation binding"/>
    <property type="evidence" value="ECO:0007669"/>
    <property type="project" value="InterPro"/>
</dbReference>
<keyword evidence="3" id="KW-0479">Metal-binding</keyword>
<dbReference type="RefSeq" id="WP_082414033.1">
    <property type="nucleotide sequence ID" value="NZ_CZBU01000002.1"/>
</dbReference>
<evidence type="ECO:0000256" key="2">
    <source>
        <dbReference type="ARBA" id="ARBA00022596"/>
    </source>
</evidence>
<dbReference type="GO" id="GO:0051604">
    <property type="term" value="P:protein maturation"/>
    <property type="evidence" value="ECO:0007669"/>
    <property type="project" value="InterPro"/>
</dbReference>
<name>A0A174YVM3_9FIRM</name>
<evidence type="ECO:0000256" key="6">
    <source>
        <dbReference type="ARBA" id="ARBA00022833"/>
    </source>
</evidence>
<dbReference type="Pfam" id="PF02492">
    <property type="entry name" value="cobW"/>
    <property type="match status" value="1"/>
</dbReference>
<keyword evidence="6" id="KW-0862">Zinc</keyword>
<dbReference type="InterPro" id="IPR004392">
    <property type="entry name" value="Hyd_mat_HypB"/>
</dbReference>
<dbReference type="PIRSF" id="PIRSF005624">
    <property type="entry name" value="Ni-bind_GTPase"/>
    <property type="match status" value="1"/>
</dbReference>
<keyword evidence="4" id="KW-0547">Nucleotide-binding</keyword>
<dbReference type="NCBIfam" id="TIGR00073">
    <property type="entry name" value="hypB"/>
    <property type="match status" value="1"/>
</dbReference>
<dbReference type="SUPFAM" id="SSF52540">
    <property type="entry name" value="P-loop containing nucleoside triphosphate hydrolases"/>
    <property type="match status" value="1"/>
</dbReference>
<evidence type="ECO:0000313" key="9">
    <source>
        <dbReference type="EMBL" id="CUQ76729.1"/>
    </source>
</evidence>
<evidence type="ECO:0000313" key="10">
    <source>
        <dbReference type="Proteomes" id="UP000095621"/>
    </source>
</evidence>
<evidence type="ECO:0000256" key="4">
    <source>
        <dbReference type="ARBA" id="ARBA00022741"/>
    </source>
</evidence>
<evidence type="ECO:0000259" key="8">
    <source>
        <dbReference type="Pfam" id="PF02492"/>
    </source>
</evidence>
<dbReference type="GO" id="GO:0008270">
    <property type="term" value="F:zinc ion binding"/>
    <property type="evidence" value="ECO:0007669"/>
    <property type="project" value="TreeGrafter"/>
</dbReference>
<comment type="similarity">
    <text evidence="1">Belongs to the SIMIBI class G3E GTPase family. HypB/HupM subfamily.</text>
</comment>
<dbReference type="GO" id="GO:0003924">
    <property type="term" value="F:GTPase activity"/>
    <property type="evidence" value="ECO:0007669"/>
    <property type="project" value="InterPro"/>
</dbReference>
<gene>
    <name evidence="9" type="primary">hypB_2</name>
    <name evidence="9" type="ORF">ERS852490_01219</name>
</gene>
<evidence type="ECO:0000256" key="3">
    <source>
        <dbReference type="ARBA" id="ARBA00022723"/>
    </source>
</evidence>
<evidence type="ECO:0000256" key="7">
    <source>
        <dbReference type="ARBA" id="ARBA00023134"/>
    </source>
</evidence>
<dbReference type="EMBL" id="CZBU01000002">
    <property type="protein sequence ID" value="CUQ76729.1"/>
    <property type="molecule type" value="Genomic_DNA"/>
</dbReference>
<feature type="domain" description="CobW/HypB/UreG nucleotide-binding" evidence="8">
    <location>
        <begin position="43"/>
        <end position="204"/>
    </location>
</feature>
<proteinExistence type="inferred from homology"/>
<accession>A0A174YVM3</accession>
<organism evidence="9 10">
    <name type="scientific">Lachnospira eligens</name>
    <dbReference type="NCBI Taxonomy" id="39485"/>
    <lineage>
        <taxon>Bacteria</taxon>
        <taxon>Bacillati</taxon>
        <taxon>Bacillota</taxon>
        <taxon>Clostridia</taxon>
        <taxon>Lachnospirales</taxon>
        <taxon>Lachnospiraceae</taxon>
        <taxon>Lachnospira</taxon>
    </lineage>
</organism>
<dbReference type="OrthoDB" id="9802035at2"/>
<dbReference type="PANTHER" id="PTHR30134:SF2">
    <property type="entry name" value="HYDROGENASE MATURATION FACTOR HYPB"/>
    <property type="match status" value="1"/>
</dbReference>
<protein>
    <submittedName>
        <fullName evidence="9">Hydrogenase isoenzymes nickel incorporation protein hypB</fullName>
    </submittedName>
</protein>
<evidence type="ECO:0000256" key="1">
    <source>
        <dbReference type="ARBA" id="ARBA00006211"/>
    </source>
</evidence>
<reference evidence="9 10" key="1">
    <citation type="submission" date="2015-09" db="EMBL/GenBank/DDBJ databases">
        <authorList>
            <consortium name="Pathogen Informatics"/>
        </authorList>
    </citation>
    <scope>NUCLEOTIDE SEQUENCE [LARGE SCALE GENOMIC DNA]</scope>
    <source>
        <strain evidence="9 10">2789STDY5834875</strain>
    </source>
</reference>
<dbReference type="PANTHER" id="PTHR30134">
    <property type="entry name" value="HYDROGENASE PROTEIN ASSEMBLY PROTEIN, NICKEL CHAPERONE"/>
    <property type="match status" value="1"/>
</dbReference>
<evidence type="ECO:0000256" key="5">
    <source>
        <dbReference type="ARBA" id="ARBA00022801"/>
    </source>
</evidence>
<dbReference type="Proteomes" id="UP000095621">
    <property type="component" value="Unassembled WGS sequence"/>
</dbReference>
<keyword evidence="5" id="KW-0378">Hydrolase</keyword>
<keyword evidence="7" id="KW-0342">GTP-binding</keyword>
<dbReference type="Gene3D" id="3.40.50.300">
    <property type="entry name" value="P-loop containing nucleotide triphosphate hydrolases"/>
    <property type="match status" value="1"/>
</dbReference>
<sequence>MNNSYNERSMKIIDLKKTILEDNDVDADRLREELKKKNVFYMNVMSSPGSGKTTTIVGTIERLRKHFNIGVMEADIDSDVDALTVAKAGVSAVQLHTGGMCHLDADMSRQGMAALEAEADNALDFIILENVGNLVCPAEFDTGACLNVAILSVPEGDDKPLKYPLMFEKCQVVIINKIDSMPAFDFDMDRVKNNIAMRNPEAVVFPISARTGEGMDAWCEWLKDNAAQYLGENQNG</sequence>
<dbReference type="CDD" id="cd05390">
    <property type="entry name" value="HypB"/>
    <property type="match status" value="1"/>
</dbReference>
<dbReference type="AlphaFoldDB" id="A0A174YVM3"/>
<dbReference type="InterPro" id="IPR027417">
    <property type="entry name" value="P-loop_NTPase"/>
</dbReference>
<dbReference type="InterPro" id="IPR003495">
    <property type="entry name" value="CobW/HypB/UreG_nucleotide-bd"/>
</dbReference>
<keyword evidence="2" id="KW-0533">Nickel</keyword>